<reference evidence="3 4" key="1">
    <citation type="submission" date="2023-10" db="EMBL/GenBank/DDBJ databases">
        <title>Virgibacillus halophilus 5B73C genome.</title>
        <authorList>
            <person name="Miliotis G."/>
            <person name="Sengupta P."/>
            <person name="Hameed A."/>
            <person name="Chuvochina M."/>
            <person name="Mcdonagh F."/>
            <person name="Simpson A.C."/>
            <person name="Singh N.K."/>
            <person name="Rekha P.D."/>
            <person name="Raman K."/>
            <person name="Hugenholtz P."/>
            <person name="Venkateswaran K."/>
        </authorList>
    </citation>
    <scope>NUCLEOTIDE SEQUENCE [LARGE SCALE GENOMIC DNA]</scope>
    <source>
        <strain evidence="3 4">5B73C</strain>
    </source>
</reference>
<evidence type="ECO:0000256" key="1">
    <source>
        <dbReference type="SAM" id="Phobius"/>
    </source>
</evidence>
<dbReference type="InterPro" id="IPR002541">
    <property type="entry name" value="Cyt_c_assembly"/>
</dbReference>
<keyword evidence="1" id="KW-0812">Transmembrane</keyword>
<evidence type="ECO:0000259" key="2">
    <source>
        <dbReference type="Pfam" id="PF01578"/>
    </source>
</evidence>
<sequence>MKRFGNLAQLDQLSFQAITIGVPMLLIGLLLGLAWAYDSGAVFYWFDLKTIGSIFVLFVYVFYLILRLVSGYYGKSLVIFNIAAFLILLVNFFLFSVLSNFHFSV</sequence>
<evidence type="ECO:0000313" key="4">
    <source>
        <dbReference type="Proteomes" id="UP001281447"/>
    </source>
</evidence>
<gene>
    <name evidence="3" type="primary">ccsA</name>
    <name evidence="3" type="ORF">RWE15_24575</name>
</gene>
<name>A0ABU5CC18_9BACI</name>
<proteinExistence type="predicted"/>
<feature type="transmembrane region" description="Helical" evidence="1">
    <location>
        <begin position="43"/>
        <end position="66"/>
    </location>
</feature>
<evidence type="ECO:0000313" key="3">
    <source>
        <dbReference type="EMBL" id="MDY0396891.1"/>
    </source>
</evidence>
<dbReference type="Pfam" id="PF01578">
    <property type="entry name" value="Cytochrom_C_asm"/>
    <property type="match status" value="1"/>
</dbReference>
<organism evidence="3 4">
    <name type="scientific">Tigheibacillus halophilus</name>
    <dbReference type="NCBI Taxonomy" id="361280"/>
    <lineage>
        <taxon>Bacteria</taxon>
        <taxon>Bacillati</taxon>
        <taxon>Bacillota</taxon>
        <taxon>Bacilli</taxon>
        <taxon>Bacillales</taxon>
        <taxon>Bacillaceae</taxon>
        <taxon>Tigheibacillus</taxon>
    </lineage>
</organism>
<feature type="transmembrane region" description="Helical" evidence="1">
    <location>
        <begin position="78"/>
        <end position="98"/>
    </location>
</feature>
<keyword evidence="1" id="KW-0472">Membrane</keyword>
<dbReference type="EMBL" id="JAWDIP010000004">
    <property type="protein sequence ID" value="MDY0396891.1"/>
    <property type="molecule type" value="Genomic_DNA"/>
</dbReference>
<comment type="caution">
    <text evidence="3">The sequence shown here is derived from an EMBL/GenBank/DDBJ whole genome shotgun (WGS) entry which is preliminary data.</text>
</comment>
<protein>
    <submittedName>
        <fullName evidence="3">Cytochrome c biogenesis protein CcsA</fullName>
    </submittedName>
</protein>
<accession>A0ABU5CC18</accession>
<keyword evidence="1" id="KW-1133">Transmembrane helix</keyword>
<dbReference type="Proteomes" id="UP001281447">
    <property type="component" value="Unassembled WGS sequence"/>
</dbReference>
<keyword evidence="4" id="KW-1185">Reference proteome</keyword>
<feature type="transmembrane region" description="Helical" evidence="1">
    <location>
        <begin position="12"/>
        <end position="37"/>
    </location>
</feature>
<feature type="domain" description="Cytochrome c assembly protein" evidence="2">
    <location>
        <begin position="4"/>
        <end position="99"/>
    </location>
</feature>